<evidence type="ECO:0000256" key="1">
    <source>
        <dbReference type="PROSITE-ProRule" id="PRU00169"/>
    </source>
</evidence>
<evidence type="ECO:0000259" key="2">
    <source>
        <dbReference type="PROSITE" id="PS50110"/>
    </source>
</evidence>
<reference evidence="3 4" key="1">
    <citation type="submission" date="2021-07" db="EMBL/GenBank/DDBJ databases">
        <authorList>
            <person name="So Y."/>
        </authorList>
    </citation>
    <scope>NUCLEOTIDE SEQUENCE [LARGE SCALE GENOMIC DNA]</scope>
    <source>
        <strain evidence="3 4">HJA6</strain>
    </source>
</reference>
<dbReference type="InterPro" id="IPR011006">
    <property type="entry name" value="CheY-like_superfamily"/>
</dbReference>
<evidence type="ECO:0000313" key="4">
    <source>
        <dbReference type="Proteomes" id="UP001196565"/>
    </source>
</evidence>
<organism evidence="3 4">
    <name type="scientific">Roseomonas alba</name>
    <dbReference type="NCBI Taxonomy" id="2846776"/>
    <lineage>
        <taxon>Bacteria</taxon>
        <taxon>Pseudomonadati</taxon>
        <taxon>Pseudomonadota</taxon>
        <taxon>Alphaproteobacteria</taxon>
        <taxon>Acetobacterales</taxon>
        <taxon>Roseomonadaceae</taxon>
        <taxon>Roseomonas</taxon>
    </lineage>
</organism>
<evidence type="ECO:0000313" key="3">
    <source>
        <dbReference type="EMBL" id="MBW6401389.1"/>
    </source>
</evidence>
<dbReference type="SUPFAM" id="SSF52172">
    <property type="entry name" value="CheY-like"/>
    <property type="match status" value="1"/>
</dbReference>
<name>A0ABS7AJU0_9PROT</name>
<protein>
    <submittedName>
        <fullName evidence="3">Response regulator</fullName>
    </submittedName>
</protein>
<feature type="domain" description="Response regulatory" evidence="2">
    <location>
        <begin position="1"/>
        <end position="110"/>
    </location>
</feature>
<accession>A0ABS7AJU0</accession>
<keyword evidence="4" id="KW-1185">Reference proteome</keyword>
<dbReference type="Gene3D" id="3.40.50.2300">
    <property type="match status" value="1"/>
</dbReference>
<dbReference type="EMBL" id="JAHYBZ010000011">
    <property type="protein sequence ID" value="MBW6401389.1"/>
    <property type="molecule type" value="Genomic_DNA"/>
</dbReference>
<dbReference type="InterPro" id="IPR001789">
    <property type="entry name" value="Sig_transdc_resp-reg_receiver"/>
</dbReference>
<dbReference type="PROSITE" id="PS50110">
    <property type="entry name" value="RESPONSE_REGULATORY"/>
    <property type="match status" value="1"/>
</dbReference>
<sequence>MLILEEEGIVAVLLAEVLKGMGHGISAIVASEAAAVAASARRRPDLMIVTPRLRHGNGVSAVREIISTGFVPHIFVSSEDLDTHTLGPGATMIDKPYREIELADAIRSVLSATPTRLAQRKS</sequence>
<comment type="caution">
    <text evidence="3">The sequence shown here is derived from an EMBL/GenBank/DDBJ whole genome shotgun (WGS) entry which is preliminary data.</text>
</comment>
<dbReference type="RefSeq" id="WP_219766018.1">
    <property type="nucleotide sequence ID" value="NZ_JAHYBZ010000011.1"/>
</dbReference>
<comment type="caution">
    <text evidence="1">Lacks conserved residue(s) required for the propagation of feature annotation.</text>
</comment>
<proteinExistence type="predicted"/>
<dbReference type="Proteomes" id="UP001196565">
    <property type="component" value="Unassembled WGS sequence"/>
</dbReference>
<gene>
    <name evidence="3" type="ORF">KPL78_26290</name>
</gene>